<evidence type="ECO:0000313" key="3">
    <source>
        <dbReference type="EMBL" id="AKS10594.1"/>
    </source>
</evidence>
<name>A0A0K0VL71_9VIRU</name>
<feature type="region of interest" description="Disordered" evidence="1">
    <location>
        <begin position="40"/>
        <end position="59"/>
    </location>
</feature>
<protein>
    <submittedName>
        <fullName evidence="3">Wsv446-like protein</fullName>
    </submittedName>
</protein>
<proteinExistence type="predicted"/>
<dbReference type="EMBL" id="KR820240">
    <property type="protein sequence ID" value="AKS10594.1"/>
    <property type="molecule type" value="Genomic_DNA"/>
</dbReference>
<evidence type="ECO:0000256" key="2">
    <source>
        <dbReference type="SAM" id="Phobius"/>
    </source>
</evidence>
<keyword evidence="2" id="KW-0472">Membrane</keyword>
<keyword evidence="2" id="KW-1133">Transmembrane helix</keyword>
<reference evidence="3" key="1">
    <citation type="journal article" date="2015" name="BMC Evol. Biol.">
        <title>Characterization of fossilized relatives of the White Spot Syndrome Virus in genomes of decapod crustaceans.</title>
        <authorList>
            <person name="Rozenberg A."/>
            <person name="Brand P."/>
            <person name="Rivera N."/>
            <person name="Leese F."/>
            <person name="Schubart C.D."/>
        </authorList>
    </citation>
    <scope>NUCLEOTIDE SEQUENCE</scope>
    <source>
        <strain evidence="3">747*9</strain>
    </source>
</reference>
<keyword evidence="2" id="KW-0812">Transmembrane</keyword>
<feature type="transmembrane region" description="Helical" evidence="2">
    <location>
        <begin position="363"/>
        <end position="388"/>
    </location>
</feature>
<feature type="compositionally biased region" description="Polar residues" evidence="1">
    <location>
        <begin position="40"/>
        <end position="52"/>
    </location>
</feature>
<evidence type="ECO:0000256" key="1">
    <source>
        <dbReference type="SAM" id="MobiDB-lite"/>
    </source>
</evidence>
<accession>A0A0K0VL71</accession>
<organism evidence="3">
    <name type="scientific">Metopaulias depressus WSSV-like virus</name>
    <dbReference type="NCBI Taxonomy" id="1675544"/>
    <lineage>
        <taxon>Viruses</taxon>
        <taxon>Viruses incertae sedis</taxon>
        <taxon>Naldaviricetes</taxon>
        <taxon>Nimaviridae</taxon>
        <taxon>Whispovirus</taxon>
    </lineage>
</organism>
<sequence>MGYICRFISHQQELKKMNALILLAISVCFSRPTVGFPSTLWNDSTQNPQEATGGSELRPTAHFDWPGSTPLGINLVFCSCKKFHPTQSFSRNNYSEPENLLWPGSRNVLILSTPQRGGHSIKWASLWKNETENCGCGVAEISSYVEKGSVHPGTVSVKWHDAYLSSISITLNTTGLKNIIKDGDIEYAKSGRSSINIQPVLLFTLQSSSSSRMSSPAVGKVAHYTLIEDAQNAGNSSSCTITYDDFDLKNNESEAVWGVAPSIKNLPICKISKRRLDSPRWKTTLSTTTTATTTEEEDDFSTRESIGGDYFTVSITRSSSASSFDFSSGVNILSCPAVWVCSPELPVVLADEIEENWDKQRHVVVTLSSIGIGFSMLMLVAAPIVLLLSKMKQK</sequence>